<dbReference type="EMBL" id="JAUSUW010000008">
    <property type="protein sequence ID" value="MDQ0421992.1"/>
    <property type="molecule type" value="Genomic_DNA"/>
</dbReference>
<accession>A0ABU0G9I2</accession>
<keyword evidence="2 3" id="KW-0143">Chaperone</keyword>
<keyword evidence="1 3" id="KW-0996">Nickel insertion</keyword>
<dbReference type="PANTHER" id="PTHR33620:SF1">
    <property type="entry name" value="UREASE ACCESSORY PROTEIN F"/>
    <property type="match status" value="1"/>
</dbReference>
<dbReference type="Pfam" id="PF01730">
    <property type="entry name" value="UreF"/>
    <property type="match status" value="1"/>
</dbReference>
<comment type="subunit">
    <text evidence="3">UreD, UreF and UreG form a complex that acts as a GTP-hydrolysis-dependent molecular chaperone, activating the urease apoprotein by helping to assemble the nickel containing metallocenter of UreC. The UreE protein probably delivers the nickel.</text>
</comment>
<keyword evidence="3" id="KW-0963">Cytoplasm</keyword>
<comment type="subcellular location">
    <subcellularLocation>
        <location evidence="3">Cytoplasm</location>
    </subcellularLocation>
</comment>
<sequence>MAMTDTAAEGFQERQALLRLMAWLSPAFPVGGFSYSAGLESAVTEGHLRDGDALEAWLGVVLSDGGLRNDAILLCEAHRLQQDGQPLEDLLSLAAALAGSAERYGEITRLGEAFVKAAAAWPHPVIRHLTGTVTYSVAVGAVAAAHGVKRADAVAAFLHAQVSHYVSVAIRLGVIGQTRGLAIVAAAETPILAAAAELCRLSLDDLGSATIIADTLSLRHEIQYSRLFQS</sequence>
<dbReference type="Proteomes" id="UP001238496">
    <property type="component" value="Unassembled WGS sequence"/>
</dbReference>
<dbReference type="HAMAP" id="MF_01385">
    <property type="entry name" value="UreF"/>
    <property type="match status" value="1"/>
</dbReference>
<protein>
    <recommendedName>
        <fullName evidence="3">Urease accessory protein UreF</fullName>
    </recommendedName>
</protein>
<evidence type="ECO:0000313" key="4">
    <source>
        <dbReference type="EMBL" id="MDQ0421992.1"/>
    </source>
</evidence>
<comment type="function">
    <text evidence="3">Required for maturation of urease via the functional incorporation of the urease nickel metallocenter.</text>
</comment>
<reference evidence="4 5" key="1">
    <citation type="submission" date="2023-07" db="EMBL/GenBank/DDBJ databases">
        <title>Genomic Encyclopedia of Type Strains, Phase IV (KMG-IV): sequencing the most valuable type-strain genomes for metagenomic binning, comparative biology and taxonomic classification.</title>
        <authorList>
            <person name="Goeker M."/>
        </authorList>
    </citation>
    <scope>NUCLEOTIDE SEQUENCE [LARGE SCALE GENOMIC DNA]</scope>
    <source>
        <strain evidence="4 5">DSM 1111</strain>
    </source>
</reference>
<keyword evidence="5" id="KW-1185">Reference proteome</keyword>
<gene>
    <name evidence="3" type="primary">ureF</name>
    <name evidence="4" type="ORF">J2045_003036</name>
</gene>
<dbReference type="PANTHER" id="PTHR33620">
    <property type="entry name" value="UREASE ACCESSORY PROTEIN F"/>
    <property type="match status" value="1"/>
</dbReference>
<dbReference type="Gene3D" id="1.10.4190.10">
    <property type="entry name" value="Urease accessory protein UreF"/>
    <property type="match status" value="1"/>
</dbReference>
<comment type="caution">
    <text evidence="4">The sequence shown here is derived from an EMBL/GenBank/DDBJ whole genome shotgun (WGS) entry which is preliminary data.</text>
</comment>
<evidence type="ECO:0000256" key="2">
    <source>
        <dbReference type="ARBA" id="ARBA00023186"/>
    </source>
</evidence>
<dbReference type="InterPro" id="IPR002639">
    <property type="entry name" value="UreF"/>
</dbReference>
<organism evidence="4 5">
    <name type="scientific">Peteryoungia aggregata LMG 23059</name>
    <dbReference type="NCBI Taxonomy" id="1368425"/>
    <lineage>
        <taxon>Bacteria</taxon>
        <taxon>Pseudomonadati</taxon>
        <taxon>Pseudomonadota</taxon>
        <taxon>Alphaproteobacteria</taxon>
        <taxon>Hyphomicrobiales</taxon>
        <taxon>Rhizobiaceae</taxon>
        <taxon>Peteryoungia</taxon>
    </lineage>
</organism>
<comment type="similarity">
    <text evidence="3">Belongs to the UreF family.</text>
</comment>
<dbReference type="PIRSF" id="PIRSF009467">
    <property type="entry name" value="Ureas_acces_UreF"/>
    <property type="match status" value="1"/>
</dbReference>
<dbReference type="InterPro" id="IPR038277">
    <property type="entry name" value="UreF_sf"/>
</dbReference>
<evidence type="ECO:0000256" key="3">
    <source>
        <dbReference type="HAMAP-Rule" id="MF_01385"/>
    </source>
</evidence>
<name>A0ABU0G9I2_9HYPH</name>
<proteinExistence type="inferred from homology"/>
<evidence type="ECO:0000256" key="1">
    <source>
        <dbReference type="ARBA" id="ARBA00022988"/>
    </source>
</evidence>
<evidence type="ECO:0000313" key="5">
    <source>
        <dbReference type="Proteomes" id="UP001238496"/>
    </source>
</evidence>